<dbReference type="EMBL" id="JBBUTG010000005">
    <property type="protein sequence ID" value="MEK8031518.1"/>
    <property type="molecule type" value="Genomic_DNA"/>
</dbReference>
<comment type="caution">
    <text evidence="2">The sequence shown here is derived from an EMBL/GenBank/DDBJ whole genome shotgun (WGS) entry which is preliminary data.</text>
</comment>
<evidence type="ECO:0000259" key="1">
    <source>
        <dbReference type="Pfam" id="PF21168"/>
    </source>
</evidence>
<accession>A0ABU9BPX4</accession>
<dbReference type="InterPro" id="IPR049368">
    <property type="entry name" value="FkbO_Hyg5-like_N"/>
</dbReference>
<reference evidence="2 3" key="1">
    <citation type="submission" date="2024-04" db="EMBL/GenBank/DDBJ databases">
        <title>Novel species of the genus Ideonella isolated from streams.</title>
        <authorList>
            <person name="Lu H."/>
        </authorList>
    </citation>
    <scope>NUCLEOTIDE SEQUENCE [LARGE SCALE GENOMIC DNA]</scope>
    <source>
        <strain evidence="2 3">DXS29W</strain>
    </source>
</reference>
<organism evidence="2 3">
    <name type="scientific">Ideonella lacteola</name>
    <dbReference type="NCBI Taxonomy" id="2984193"/>
    <lineage>
        <taxon>Bacteria</taxon>
        <taxon>Pseudomonadati</taxon>
        <taxon>Pseudomonadota</taxon>
        <taxon>Betaproteobacteria</taxon>
        <taxon>Burkholderiales</taxon>
        <taxon>Sphaerotilaceae</taxon>
        <taxon>Ideonella</taxon>
    </lineage>
</organism>
<evidence type="ECO:0000313" key="3">
    <source>
        <dbReference type="Proteomes" id="UP001371218"/>
    </source>
</evidence>
<proteinExistence type="predicted"/>
<dbReference type="RefSeq" id="WP_341425896.1">
    <property type="nucleotide sequence ID" value="NZ_JBBUTG010000005.1"/>
</dbReference>
<sequence>MSALPRTSALRAQRLPDAQAGWPLARSARLLGGVAYQRLDRAAPPMMAESDLPSLSINSREIDGWLVDADVRHGQTGEVRWATDGQWLFGAYDSTLAEGEGPLDNLTERTYANIFQALETAEVPHLLRLWNYLPSINREQLGLERYRQFNLGRQQAFLNAHRDAFAGAPAACALGTFGGPMRIRFLAGRVAPVPLENPRQVPAWRYPAEFGPRSPTFSRAVLVPSSSQETTLLISGTASIVGSASVHPGDVPKQMEETLRNLEAVMGAAHERGTARYSLSDLVCTVYVRHASHIDDVKRCFEAGVGADSLAARQAIYVQADICRGDLLLEVEAHATAPGALS</sequence>
<dbReference type="Gene3D" id="3.30.1330.40">
    <property type="entry name" value="RutC-like"/>
    <property type="match status" value="1"/>
</dbReference>
<dbReference type="InterPro" id="IPR035959">
    <property type="entry name" value="RutC-like_sf"/>
</dbReference>
<protein>
    <recommendedName>
        <fullName evidence="1">Chorismatase FkbO/Hyg5-like N-terminal domain-containing protein</fullName>
    </recommendedName>
</protein>
<name>A0ABU9BPX4_9BURK</name>
<feature type="domain" description="Chorismatase FkbO/Hyg5-like N-terminal" evidence="1">
    <location>
        <begin position="64"/>
        <end position="187"/>
    </location>
</feature>
<dbReference type="Pfam" id="PF21168">
    <property type="entry name" value="FkbO_Hyg5-like_N"/>
    <property type="match status" value="1"/>
</dbReference>
<evidence type="ECO:0000313" key="2">
    <source>
        <dbReference type="EMBL" id="MEK8031518.1"/>
    </source>
</evidence>
<dbReference type="SUPFAM" id="SSF55298">
    <property type="entry name" value="YjgF-like"/>
    <property type="match status" value="1"/>
</dbReference>
<gene>
    <name evidence="2" type="ORF">AACH06_11885</name>
</gene>
<dbReference type="Proteomes" id="UP001371218">
    <property type="component" value="Unassembled WGS sequence"/>
</dbReference>
<keyword evidence="3" id="KW-1185">Reference proteome</keyword>